<reference evidence="2 3" key="2">
    <citation type="submission" date="2018-11" db="EMBL/GenBank/DDBJ databases">
        <authorList>
            <consortium name="Pathogen Informatics"/>
        </authorList>
    </citation>
    <scope>NUCLEOTIDE SEQUENCE [LARGE SCALE GENOMIC DNA]</scope>
</reference>
<dbReference type="InterPro" id="IPR003961">
    <property type="entry name" value="FN3_dom"/>
</dbReference>
<dbReference type="Proteomes" id="UP000271162">
    <property type="component" value="Unassembled WGS sequence"/>
</dbReference>
<proteinExistence type="predicted"/>
<sequence>MIGNSHIKPHTLYAVYVTTKMVRHQGARNAVSNIAFVRTRFAVPDPPRITKAEALGTEDILQLNLMNADQARVAVCFRQISCEILWDTPTLGNVTKVEWDPPAQPNGDISHYVVSWRAVNDEYMNENVGAAVCHDDVSRNLDPPLGPIVEGMRDTTTTPAPRAVSVLMGSSGAETQPDTCPKSEGCCKCPSKDKRKGVCDCVQDKFQVLSGELDEGVESQTAFENAVHNVVFVQNCAHSHDPLRCEDSGDEDGTRDANTADRRQARSRRTIHHRFRRYYANGKRLL</sequence>
<accession>A0A0N4XL64</accession>
<keyword evidence="3" id="KW-1185">Reference proteome</keyword>
<organism evidence="4">
    <name type="scientific">Nippostrongylus brasiliensis</name>
    <name type="common">Rat hookworm</name>
    <dbReference type="NCBI Taxonomy" id="27835"/>
    <lineage>
        <taxon>Eukaryota</taxon>
        <taxon>Metazoa</taxon>
        <taxon>Ecdysozoa</taxon>
        <taxon>Nematoda</taxon>
        <taxon>Chromadorea</taxon>
        <taxon>Rhabditida</taxon>
        <taxon>Rhabditina</taxon>
        <taxon>Rhabditomorpha</taxon>
        <taxon>Strongyloidea</taxon>
        <taxon>Heligmosomidae</taxon>
        <taxon>Nippostrongylus</taxon>
    </lineage>
</organism>
<dbReference type="SUPFAM" id="SSF49265">
    <property type="entry name" value="Fibronectin type III"/>
    <property type="match status" value="1"/>
</dbReference>
<dbReference type="CDD" id="cd00063">
    <property type="entry name" value="FN3"/>
    <property type="match status" value="1"/>
</dbReference>
<protein>
    <submittedName>
        <fullName evidence="4">Fibronectin type-III domain-containing protein</fullName>
    </submittedName>
</protein>
<name>A0A0N4XL64_NIPBR</name>
<dbReference type="EMBL" id="UYSL01004709">
    <property type="protein sequence ID" value="VDL66856.1"/>
    <property type="molecule type" value="Genomic_DNA"/>
</dbReference>
<dbReference type="WBParaSite" id="NBR_0000326601-mRNA-1">
    <property type="protein sequence ID" value="NBR_0000326601-mRNA-1"/>
    <property type="gene ID" value="NBR_0000326601"/>
</dbReference>
<evidence type="ECO:0000313" key="2">
    <source>
        <dbReference type="EMBL" id="VDL66856.1"/>
    </source>
</evidence>
<feature type="region of interest" description="Disordered" evidence="1">
    <location>
        <begin position="243"/>
        <end position="268"/>
    </location>
</feature>
<reference evidence="4" key="1">
    <citation type="submission" date="2017-02" db="UniProtKB">
        <authorList>
            <consortium name="WormBaseParasite"/>
        </authorList>
    </citation>
    <scope>IDENTIFICATION</scope>
</reference>
<dbReference type="STRING" id="27835.A0A0N4XL64"/>
<dbReference type="AlphaFoldDB" id="A0A0N4XL64"/>
<dbReference type="InterPro" id="IPR013783">
    <property type="entry name" value="Ig-like_fold"/>
</dbReference>
<evidence type="ECO:0000313" key="4">
    <source>
        <dbReference type="WBParaSite" id="NBR_0000326601-mRNA-1"/>
    </source>
</evidence>
<gene>
    <name evidence="2" type="ORF">NBR_LOCUS3267</name>
</gene>
<dbReference type="InterPro" id="IPR036116">
    <property type="entry name" value="FN3_sf"/>
</dbReference>
<evidence type="ECO:0000313" key="3">
    <source>
        <dbReference type="Proteomes" id="UP000271162"/>
    </source>
</evidence>
<feature type="compositionally biased region" description="Basic and acidic residues" evidence="1">
    <location>
        <begin position="243"/>
        <end position="264"/>
    </location>
</feature>
<evidence type="ECO:0000256" key="1">
    <source>
        <dbReference type="SAM" id="MobiDB-lite"/>
    </source>
</evidence>
<dbReference type="Gene3D" id="2.60.40.10">
    <property type="entry name" value="Immunoglobulins"/>
    <property type="match status" value="2"/>
</dbReference>